<dbReference type="AlphaFoldDB" id="A0A1M7UEM7"/>
<keyword evidence="2" id="KW-1185">Reference proteome</keyword>
<evidence type="ECO:0008006" key="3">
    <source>
        <dbReference type="Google" id="ProtNLM"/>
    </source>
</evidence>
<evidence type="ECO:0000313" key="2">
    <source>
        <dbReference type="Proteomes" id="UP000184096"/>
    </source>
</evidence>
<organism evidence="1 2">
    <name type="scientific">Bradyrhizobium erythrophlei</name>
    <dbReference type="NCBI Taxonomy" id="1437360"/>
    <lineage>
        <taxon>Bacteria</taxon>
        <taxon>Pseudomonadati</taxon>
        <taxon>Pseudomonadota</taxon>
        <taxon>Alphaproteobacteria</taxon>
        <taxon>Hyphomicrobiales</taxon>
        <taxon>Nitrobacteraceae</taxon>
        <taxon>Bradyrhizobium</taxon>
    </lineage>
</organism>
<proteinExistence type="predicted"/>
<accession>A0A1M7UEM7</accession>
<dbReference type="EMBL" id="LT670849">
    <property type="protein sequence ID" value="SHN81489.1"/>
    <property type="molecule type" value="Genomic_DNA"/>
</dbReference>
<gene>
    <name evidence="1" type="ORF">SAMN05444170_4737</name>
</gene>
<dbReference type="Proteomes" id="UP000184096">
    <property type="component" value="Chromosome I"/>
</dbReference>
<reference evidence="2" key="1">
    <citation type="submission" date="2016-11" db="EMBL/GenBank/DDBJ databases">
        <authorList>
            <person name="Varghese N."/>
            <person name="Submissions S."/>
        </authorList>
    </citation>
    <scope>NUCLEOTIDE SEQUENCE [LARGE SCALE GENOMIC DNA]</scope>
    <source>
        <strain evidence="2">GAS401</strain>
    </source>
</reference>
<name>A0A1M7UEM7_9BRAD</name>
<dbReference type="RefSeq" id="WP_072821483.1">
    <property type="nucleotide sequence ID" value="NZ_LT670849.1"/>
</dbReference>
<dbReference type="OrthoDB" id="5429206at2"/>
<sequence length="351" mass="39613">MQRMIENLRIGPYAMRYSVFVPRLYNLCRSLGFERHRMLPSRAFCSDEGQGYPVILIAQHFGTFPFDHGRVGGKVSINRHGPYANHGEDLVIIQASHVGYDADSGRFGVYMRERTDGCGFGSNCGKLAAVLHWYHDEYKAARELIRFGRLDGEQVVYLDNQYLDDKRSEGLFPKLDLLVEGSSDPVRALATSKAFRASKNLREHLGADQWRDESQALGEHLNADLFTFQRQLSRDPEEHDILEQELLPAMPALVTSANPALDAARFVTQVEFDRCYRSILREPAYYGKNLLFISGVNIDVSPRSSFPFPLIKFVPWAAYAALRDGRKFLLEQAERTTAKSAGGKSGSVVVR</sequence>
<evidence type="ECO:0000313" key="1">
    <source>
        <dbReference type="EMBL" id="SHN81489.1"/>
    </source>
</evidence>
<protein>
    <recommendedName>
        <fullName evidence="3">Limiting CO2-inducible protein B/C beta carbonyic anhydrase domain-containing protein</fullName>
    </recommendedName>
</protein>